<evidence type="ECO:0000256" key="1">
    <source>
        <dbReference type="ARBA" id="ARBA00022679"/>
    </source>
</evidence>
<dbReference type="GO" id="GO:0000030">
    <property type="term" value="F:mannosyltransferase activity"/>
    <property type="evidence" value="ECO:0007669"/>
    <property type="project" value="TreeGrafter"/>
</dbReference>
<gene>
    <name evidence="2" type="ORF">B5F96_16135</name>
</gene>
<dbReference type="PANTHER" id="PTHR32385:SF15">
    <property type="entry name" value="INOSITOL PHOSPHOCERAMIDE MANNOSYLTRANSFERASE 1"/>
    <property type="match status" value="1"/>
</dbReference>
<evidence type="ECO:0000313" key="2">
    <source>
        <dbReference type="EMBL" id="OUO03343.1"/>
    </source>
</evidence>
<protein>
    <submittedName>
        <fullName evidence="2">Glycosyltransferase</fullName>
    </submittedName>
</protein>
<dbReference type="GO" id="GO:0016020">
    <property type="term" value="C:membrane"/>
    <property type="evidence" value="ECO:0007669"/>
    <property type="project" value="GOC"/>
</dbReference>
<keyword evidence="1" id="KW-0808">Transferase</keyword>
<dbReference type="SUPFAM" id="SSF53448">
    <property type="entry name" value="Nucleotide-diphospho-sugar transferases"/>
    <property type="match status" value="1"/>
</dbReference>
<comment type="caution">
    <text evidence="2">The sequence shown here is derived from an EMBL/GenBank/DDBJ whole genome shotgun (WGS) entry which is preliminary data.</text>
</comment>
<name>A0A9Q5SNK7_9BACT</name>
<dbReference type="Proteomes" id="UP000195975">
    <property type="component" value="Unassembled WGS sequence"/>
</dbReference>
<proteinExistence type="predicted"/>
<dbReference type="InterPro" id="IPR051706">
    <property type="entry name" value="Glycosyltransferase_domain"/>
</dbReference>
<dbReference type="InterPro" id="IPR007577">
    <property type="entry name" value="GlycoTrfase_DXD_sugar-bd_CS"/>
</dbReference>
<dbReference type="GeneID" id="93409835"/>
<dbReference type="InterPro" id="IPR029044">
    <property type="entry name" value="Nucleotide-diphossugar_trans"/>
</dbReference>
<reference evidence="3" key="1">
    <citation type="submission" date="2017-04" db="EMBL/GenBank/DDBJ databases">
        <title>Function of individual gut microbiota members based on whole genome sequencing of pure cultures obtained from chicken caecum.</title>
        <authorList>
            <person name="Medvecky M."/>
            <person name="Cejkova D."/>
            <person name="Polansky O."/>
            <person name="Karasova D."/>
            <person name="Kubasova T."/>
            <person name="Cizek A."/>
            <person name="Rychlik I."/>
        </authorList>
    </citation>
    <scope>NUCLEOTIDE SEQUENCE [LARGE SCALE GENOMIC DNA]</scope>
    <source>
        <strain evidence="3">An42</strain>
    </source>
</reference>
<evidence type="ECO:0000313" key="3">
    <source>
        <dbReference type="Proteomes" id="UP000195975"/>
    </source>
</evidence>
<sequence length="233" mass="27519">MVPKIIHLCWFSDDPYPVEIKICLKSWERVLPDYKVRVWNYADAQSIGCRFIDEALAAKKWAFAADVVRFYAIYKEGGVYMDSDILVERRFDSFIPEKGFVSFNEYAGEEIRLQAAFLIGEKGNRYCKDMFDYYNQRPFLLPDGSFDIKISPVIMVEIAQKKGYKAEDIEQHLEDNIVIYPGYYVSPCKKMRFPEAFAHHQVYGSWRKHKLGRKIERLLKHIIVLVRFSLFKR</sequence>
<organism evidence="2 3">
    <name type="scientific">Parabacteroides johnsonii</name>
    <dbReference type="NCBI Taxonomy" id="387661"/>
    <lineage>
        <taxon>Bacteria</taxon>
        <taxon>Pseudomonadati</taxon>
        <taxon>Bacteroidota</taxon>
        <taxon>Bacteroidia</taxon>
        <taxon>Bacteroidales</taxon>
        <taxon>Tannerellaceae</taxon>
        <taxon>Parabacteroides</taxon>
    </lineage>
</organism>
<dbReference type="EMBL" id="NFIJ01000024">
    <property type="protein sequence ID" value="OUO03343.1"/>
    <property type="molecule type" value="Genomic_DNA"/>
</dbReference>
<dbReference type="AlphaFoldDB" id="A0A9Q5SNK7"/>
<dbReference type="GO" id="GO:0051999">
    <property type="term" value="P:mannosyl-inositol phosphorylceramide biosynthetic process"/>
    <property type="evidence" value="ECO:0007669"/>
    <property type="project" value="TreeGrafter"/>
</dbReference>
<dbReference type="PANTHER" id="PTHR32385">
    <property type="entry name" value="MANNOSYL PHOSPHORYLINOSITOL CERAMIDE SYNTHASE"/>
    <property type="match status" value="1"/>
</dbReference>
<dbReference type="Pfam" id="PF04488">
    <property type="entry name" value="Gly_transf_sug"/>
    <property type="match status" value="1"/>
</dbReference>
<dbReference type="Gene3D" id="3.90.550.20">
    <property type="match status" value="1"/>
</dbReference>
<accession>A0A9Q5SNK7</accession>
<dbReference type="RefSeq" id="WP_008146987.1">
    <property type="nucleotide sequence ID" value="NZ_CALVDK010000024.1"/>
</dbReference>